<dbReference type="PRINTS" id="PR00598">
    <property type="entry name" value="HTHMARR"/>
</dbReference>
<dbReference type="PANTHER" id="PTHR42756">
    <property type="entry name" value="TRANSCRIPTIONAL REGULATOR, MARR"/>
    <property type="match status" value="1"/>
</dbReference>
<evidence type="ECO:0000256" key="3">
    <source>
        <dbReference type="ARBA" id="ARBA00023163"/>
    </source>
</evidence>
<dbReference type="GO" id="GO:0003677">
    <property type="term" value="F:DNA binding"/>
    <property type="evidence" value="ECO:0007669"/>
    <property type="project" value="UniProtKB-KW"/>
</dbReference>
<dbReference type="InterPro" id="IPR000835">
    <property type="entry name" value="HTH_MarR-typ"/>
</dbReference>
<dbReference type="GO" id="GO:0003700">
    <property type="term" value="F:DNA-binding transcription factor activity"/>
    <property type="evidence" value="ECO:0007669"/>
    <property type="project" value="InterPro"/>
</dbReference>
<dbReference type="InterPro" id="IPR023187">
    <property type="entry name" value="Tscrpt_reg_MarR-type_CS"/>
</dbReference>
<dbReference type="PROSITE" id="PS50995">
    <property type="entry name" value="HTH_MARR_2"/>
    <property type="match status" value="1"/>
</dbReference>
<keyword evidence="3" id="KW-0804">Transcription</keyword>
<dbReference type="SUPFAM" id="SSF46785">
    <property type="entry name" value="Winged helix' DNA-binding domain"/>
    <property type="match status" value="1"/>
</dbReference>
<dbReference type="AlphaFoldDB" id="A0A7V0QTD3"/>
<dbReference type="EMBL" id="DRBC01000334">
    <property type="protein sequence ID" value="HDN85188.1"/>
    <property type="molecule type" value="Genomic_DNA"/>
</dbReference>
<evidence type="ECO:0000256" key="2">
    <source>
        <dbReference type="ARBA" id="ARBA00023125"/>
    </source>
</evidence>
<dbReference type="PANTHER" id="PTHR42756:SF1">
    <property type="entry name" value="TRANSCRIPTIONAL REPRESSOR OF EMRAB OPERON"/>
    <property type="match status" value="1"/>
</dbReference>
<dbReference type="InterPro" id="IPR036390">
    <property type="entry name" value="WH_DNA-bd_sf"/>
</dbReference>
<evidence type="ECO:0000259" key="4">
    <source>
        <dbReference type="PROSITE" id="PS50995"/>
    </source>
</evidence>
<dbReference type="Proteomes" id="UP000885660">
    <property type="component" value="Unassembled WGS sequence"/>
</dbReference>
<keyword evidence="2" id="KW-0238">DNA-binding</keyword>
<reference evidence="5" key="1">
    <citation type="journal article" date="2020" name="mSystems">
        <title>Genome- and Community-Level Interaction Insights into Carbon Utilization and Element Cycling Functions of Hydrothermarchaeota in Hydrothermal Sediment.</title>
        <authorList>
            <person name="Zhou Z."/>
            <person name="Liu Y."/>
            <person name="Xu W."/>
            <person name="Pan J."/>
            <person name="Luo Z.H."/>
            <person name="Li M."/>
        </authorList>
    </citation>
    <scope>NUCLEOTIDE SEQUENCE [LARGE SCALE GENOMIC DNA]</scope>
    <source>
        <strain evidence="5">HyVt-219</strain>
    </source>
</reference>
<dbReference type="SMART" id="SM00347">
    <property type="entry name" value="HTH_MARR"/>
    <property type="match status" value="1"/>
</dbReference>
<evidence type="ECO:0000256" key="1">
    <source>
        <dbReference type="ARBA" id="ARBA00023015"/>
    </source>
</evidence>
<feature type="domain" description="HTH marR-type" evidence="4">
    <location>
        <begin position="1"/>
        <end position="117"/>
    </location>
</feature>
<evidence type="ECO:0000313" key="5">
    <source>
        <dbReference type="EMBL" id="HDN85188.1"/>
    </source>
</evidence>
<comment type="caution">
    <text evidence="5">The sequence shown here is derived from an EMBL/GenBank/DDBJ whole genome shotgun (WGS) entry which is preliminary data.</text>
</comment>
<gene>
    <name evidence="5" type="ORF">ENG47_05500</name>
</gene>
<organism evidence="5">
    <name type="scientific">Aerophobetes bacterium</name>
    <dbReference type="NCBI Taxonomy" id="2030807"/>
    <lineage>
        <taxon>Bacteria</taxon>
        <taxon>Candidatus Aerophobota</taxon>
    </lineage>
</organism>
<dbReference type="Gene3D" id="1.10.10.10">
    <property type="entry name" value="Winged helix-like DNA-binding domain superfamily/Winged helix DNA-binding domain"/>
    <property type="match status" value="1"/>
</dbReference>
<protein>
    <submittedName>
        <fullName evidence="5">MarR family transcriptional regulator</fullName>
    </submittedName>
</protein>
<dbReference type="Pfam" id="PF01047">
    <property type="entry name" value="MarR"/>
    <property type="match status" value="1"/>
</dbReference>
<accession>A0A7V0QTD3</accession>
<name>A0A7V0QTD3_UNCAE</name>
<proteinExistence type="predicted"/>
<sequence>MEGLEEVLDIDINFVQVQVLRQIYTLKEPMMSELGRETDIQLSTLTRIVDKLVQKGFVVRKADPSDRRVVRVSVTSQGGDIVRKFEEARRKKIISILEKLTSNERKKILQVLQVLHQRISNEARDEG</sequence>
<dbReference type="PROSITE" id="PS01117">
    <property type="entry name" value="HTH_MARR_1"/>
    <property type="match status" value="1"/>
</dbReference>
<keyword evidence="1" id="KW-0805">Transcription regulation</keyword>
<dbReference type="InterPro" id="IPR036388">
    <property type="entry name" value="WH-like_DNA-bd_sf"/>
</dbReference>